<proteinExistence type="predicted"/>
<dbReference type="Pfam" id="PF10963">
    <property type="entry name" value="Phage_TAC_10"/>
    <property type="match status" value="1"/>
</dbReference>
<evidence type="ECO:0008006" key="3">
    <source>
        <dbReference type="Google" id="ProtNLM"/>
    </source>
</evidence>
<gene>
    <name evidence="1" type="ORF">DSM19430T_24150</name>
</gene>
<sequence length="89" mass="9707">MDARIVLNIKGQNVTFAPTPEIYNDYINAMQANNKVAPSHNFVMRCAVADDKDRVRELLALPGASVQIAGAIVEQYAPDLNIMVGEFSA</sequence>
<accession>A0A7J0BX30</accession>
<dbReference type="EMBL" id="BLVP01000009">
    <property type="protein sequence ID" value="GFM37731.1"/>
    <property type="molecule type" value="Genomic_DNA"/>
</dbReference>
<keyword evidence="2" id="KW-1185">Reference proteome</keyword>
<evidence type="ECO:0000313" key="1">
    <source>
        <dbReference type="EMBL" id="GFM37731.1"/>
    </source>
</evidence>
<dbReference type="InterPro" id="IPR024406">
    <property type="entry name" value="TAC-10"/>
</dbReference>
<comment type="caution">
    <text evidence="1">The sequence shown here is derived from an EMBL/GenBank/DDBJ whole genome shotgun (WGS) entry which is preliminary data.</text>
</comment>
<dbReference type="Proteomes" id="UP000503820">
    <property type="component" value="Unassembled WGS sequence"/>
</dbReference>
<dbReference type="AlphaFoldDB" id="A0A7J0BX30"/>
<protein>
    <recommendedName>
        <fullName evidence="3">Phage protein</fullName>
    </recommendedName>
</protein>
<organism evidence="1 2">
    <name type="scientific">Desulfovibrio psychrotolerans</name>
    <dbReference type="NCBI Taxonomy" id="415242"/>
    <lineage>
        <taxon>Bacteria</taxon>
        <taxon>Pseudomonadati</taxon>
        <taxon>Thermodesulfobacteriota</taxon>
        <taxon>Desulfovibrionia</taxon>
        <taxon>Desulfovibrionales</taxon>
        <taxon>Desulfovibrionaceae</taxon>
        <taxon>Desulfovibrio</taxon>
    </lineage>
</organism>
<name>A0A7J0BX30_9BACT</name>
<evidence type="ECO:0000313" key="2">
    <source>
        <dbReference type="Proteomes" id="UP000503820"/>
    </source>
</evidence>
<dbReference type="RefSeq" id="WP_174410370.1">
    <property type="nucleotide sequence ID" value="NZ_BLVP01000009.1"/>
</dbReference>
<reference evidence="1 2" key="1">
    <citation type="submission" date="2020-05" db="EMBL/GenBank/DDBJ databases">
        <title>Draft genome sequence of Desulfovibrio psychrotolerans JS1T.</title>
        <authorList>
            <person name="Ueno A."/>
            <person name="Tamazawa S."/>
            <person name="Tamamura S."/>
            <person name="Murakami T."/>
            <person name="Kiyama T."/>
            <person name="Inomata H."/>
            <person name="Amano Y."/>
            <person name="Miyakawa K."/>
            <person name="Tamaki H."/>
            <person name="Naganuma T."/>
            <person name="Kaneko K."/>
        </authorList>
    </citation>
    <scope>NUCLEOTIDE SEQUENCE [LARGE SCALE GENOMIC DNA]</scope>
    <source>
        <strain evidence="1 2">JS1</strain>
    </source>
</reference>